<evidence type="ECO:0000256" key="4">
    <source>
        <dbReference type="ARBA" id="ARBA00023163"/>
    </source>
</evidence>
<dbReference type="Pfam" id="PF03466">
    <property type="entry name" value="LysR_substrate"/>
    <property type="match status" value="1"/>
</dbReference>
<dbReference type="Proteomes" id="UP001197378">
    <property type="component" value="Unassembled WGS sequence"/>
</dbReference>
<dbReference type="RefSeq" id="WP_215871738.1">
    <property type="nucleotide sequence ID" value="NZ_JAAXYO010000201.1"/>
</dbReference>
<dbReference type="InterPro" id="IPR005119">
    <property type="entry name" value="LysR_subst-bd"/>
</dbReference>
<dbReference type="PRINTS" id="PR00039">
    <property type="entry name" value="HTHLYSR"/>
</dbReference>
<evidence type="ECO:0000256" key="2">
    <source>
        <dbReference type="ARBA" id="ARBA00023015"/>
    </source>
</evidence>
<keyword evidence="7" id="KW-1185">Reference proteome</keyword>
<dbReference type="AlphaFoldDB" id="A0AAE2YSK5"/>
<dbReference type="EMBL" id="JAAXYO010000201">
    <property type="protein sequence ID" value="MBU2789383.1"/>
    <property type="molecule type" value="Genomic_DNA"/>
</dbReference>
<accession>A0AAE2YSK5</accession>
<dbReference type="Pfam" id="PF00126">
    <property type="entry name" value="HTH_1"/>
    <property type="match status" value="1"/>
</dbReference>
<feature type="domain" description="HTH lysR-type" evidence="5">
    <location>
        <begin position="4"/>
        <end position="61"/>
    </location>
</feature>
<dbReference type="InterPro" id="IPR036390">
    <property type="entry name" value="WH_DNA-bd_sf"/>
</dbReference>
<proteinExistence type="inferred from homology"/>
<dbReference type="SUPFAM" id="SSF53850">
    <property type="entry name" value="Periplasmic binding protein-like II"/>
    <property type="match status" value="1"/>
</dbReference>
<sequence length="302" mass="34247">MNHLDQSLLKTWVIVAETLNLKAAAIQLHVTQSAVSHQLKRLQDWLGEPLYYRTTHGISPTPIGRHLLRIGKEINRLVDDAQALRDKTKTLLRGSLMIYASQTNAEMLLPRILGQFMRQYPDIRVSVLTMNSRQAWQRREEADVIFIENSEEVVEIPVNWVSSLLLNSRIVLLVPSSHPFAASSCRIPVAALVNENLLWREEGSGIREHVMHAMHAQGLFPSVHYQLSGMSAIRDAIHEGIGLGFVSAIVSVRQKEEKLVMREIDPVIQHTLSMLYRKHTSFALEAFLDCTRMIMGLMECAE</sequence>
<evidence type="ECO:0000256" key="3">
    <source>
        <dbReference type="ARBA" id="ARBA00023125"/>
    </source>
</evidence>
<dbReference type="Gene3D" id="3.40.190.10">
    <property type="entry name" value="Periplasmic binding protein-like II"/>
    <property type="match status" value="2"/>
</dbReference>
<dbReference type="InterPro" id="IPR000847">
    <property type="entry name" value="LysR_HTH_N"/>
</dbReference>
<evidence type="ECO:0000313" key="7">
    <source>
        <dbReference type="Proteomes" id="UP001197378"/>
    </source>
</evidence>
<name>A0AAE2YSK5_9PROT</name>
<evidence type="ECO:0000259" key="5">
    <source>
        <dbReference type="PROSITE" id="PS50931"/>
    </source>
</evidence>
<dbReference type="InterPro" id="IPR036388">
    <property type="entry name" value="WH-like_DNA-bd_sf"/>
</dbReference>
<organism evidence="6 7">
    <name type="scientific">Igneacidithiobacillus copahuensis</name>
    <dbReference type="NCBI Taxonomy" id="2724909"/>
    <lineage>
        <taxon>Bacteria</taxon>
        <taxon>Pseudomonadati</taxon>
        <taxon>Pseudomonadota</taxon>
        <taxon>Acidithiobacillia</taxon>
        <taxon>Acidithiobacillales</taxon>
        <taxon>Acidithiobacillaceae</taxon>
        <taxon>Igneacidithiobacillus</taxon>
    </lineage>
</organism>
<dbReference type="PANTHER" id="PTHR30126">
    <property type="entry name" value="HTH-TYPE TRANSCRIPTIONAL REGULATOR"/>
    <property type="match status" value="1"/>
</dbReference>
<protein>
    <submittedName>
        <fullName evidence="6">LysR family transcriptional regulator</fullName>
    </submittedName>
</protein>
<evidence type="ECO:0000256" key="1">
    <source>
        <dbReference type="ARBA" id="ARBA00009437"/>
    </source>
</evidence>
<comment type="caution">
    <text evidence="6">The sequence shown here is derived from an EMBL/GenBank/DDBJ whole genome shotgun (WGS) entry which is preliminary data.</text>
</comment>
<evidence type="ECO:0000313" key="6">
    <source>
        <dbReference type="EMBL" id="MBU2789383.1"/>
    </source>
</evidence>
<reference evidence="6" key="1">
    <citation type="journal article" date="2021" name="ISME J.">
        <title>Genomic evolution of the class Acidithiobacillia: deep-branching Proteobacteria living in extreme acidic conditions.</title>
        <authorList>
            <person name="Moya-Beltran A."/>
            <person name="Beard S."/>
            <person name="Rojas-Villalobos C."/>
            <person name="Issotta F."/>
            <person name="Gallardo Y."/>
            <person name="Ulloa R."/>
            <person name="Giaveno A."/>
            <person name="Degli Esposti M."/>
            <person name="Johnson D.B."/>
            <person name="Quatrini R."/>
        </authorList>
    </citation>
    <scope>NUCLEOTIDE SEQUENCE</scope>
    <source>
        <strain evidence="6">VAN18-1</strain>
    </source>
</reference>
<keyword evidence="3" id="KW-0238">DNA-binding</keyword>
<dbReference type="GO" id="GO:0000976">
    <property type="term" value="F:transcription cis-regulatory region binding"/>
    <property type="evidence" value="ECO:0007669"/>
    <property type="project" value="TreeGrafter"/>
</dbReference>
<dbReference type="SUPFAM" id="SSF46785">
    <property type="entry name" value="Winged helix' DNA-binding domain"/>
    <property type="match status" value="1"/>
</dbReference>
<dbReference type="GO" id="GO:0003700">
    <property type="term" value="F:DNA-binding transcription factor activity"/>
    <property type="evidence" value="ECO:0007669"/>
    <property type="project" value="InterPro"/>
</dbReference>
<dbReference type="PANTHER" id="PTHR30126:SF40">
    <property type="entry name" value="HTH-TYPE TRANSCRIPTIONAL REGULATOR GLTR"/>
    <property type="match status" value="1"/>
</dbReference>
<dbReference type="Gene3D" id="1.10.10.10">
    <property type="entry name" value="Winged helix-like DNA-binding domain superfamily/Winged helix DNA-binding domain"/>
    <property type="match status" value="1"/>
</dbReference>
<dbReference type="PROSITE" id="PS50931">
    <property type="entry name" value="HTH_LYSR"/>
    <property type="match status" value="1"/>
</dbReference>
<gene>
    <name evidence="6" type="ORF">HFQ13_14440</name>
</gene>
<keyword evidence="4" id="KW-0804">Transcription</keyword>
<comment type="similarity">
    <text evidence="1">Belongs to the LysR transcriptional regulatory family.</text>
</comment>
<keyword evidence="2" id="KW-0805">Transcription regulation</keyword>